<evidence type="ECO:0000256" key="1">
    <source>
        <dbReference type="SAM" id="Coils"/>
    </source>
</evidence>
<feature type="compositionally biased region" description="Basic and acidic residues" evidence="2">
    <location>
        <begin position="135"/>
        <end position="147"/>
    </location>
</feature>
<name>A0A7X0G8K5_9ACTN</name>
<keyword evidence="4" id="KW-1185">Reference proteome</keyword>
<feature type="compositionally biased region" description="Low complexity" evidence="2">
    <location>
        <begin position="89"/>
        <end position="98"/>
    </location>
</feature>
<dbReference type="EMBL" id="JACHMQ010000001">
    <property type="protein sequence ID" value="MBB6400510.1"/>
    <property type="molecule type" value="Genomic_DNA"/>
</dbReference>
<proteinExistence type="predicted"/>
<evidence type="ECO:0000313" key="4">
    <source>
        <dbReference type="Proteomes" id="UP000546324"/>
    </source>
</evidence>
<accession>A0A7X0G8K5</accession>
<gene>
    <name evidence="3" type="ORF">BKA00_007424</name>
</gene>
<dbReference type="AlphaFoldDB" id="A0A7X0G8K5"/>
<protein>
    <submittedName>
        <fullName evidence="3">Uncharacterized protein</fullName>
    </submittedName>
</protein>
<organism evidence="3 4">
    <name type="scientific">Actinomadura coerulea</name>
    <dbReference type="NCBI Taxonomy" id="46159"/>
    <lineage>
        <taxon>Bacteria</taxon>
        <taxon>Bacillati</taxon>
        <taxon>Actinomycetota</taxon>
        <taxon>Actinomycetes</taxon>
        <taxon>Streptosporangiales</taxon>
        <taxon>Thermomonosporaceae</taxon>
        <taxon>Actinomadura</taxon>
    </lineage>
</organism>
<feature type="region of interest" description="Disordered" evidence="2">
    <location>
        <begin position="88"/>
        <end position="147"/>
    </location>
</feature>
<evidence type="ECO:0000313" key="3">
    <source>
        <dbReference type="EMBL" id="MBB6400510.1"/>
    </source>
</evidence>
<keyword evidence="1" id="KW-0175">Coiled coil</keyword>
<comment type="caution">
    <text evidence="3">The sequence shown here is derived from an EMBL/GenBank/DDBJ whole genome shotgun (WGS) entry which is preliminary data.</text>
</comment>
<dbReference type="RefSeq" id="WP_185033096.1">
    <property type="nucleotide sequence ID" value="NZ_JACHMQ010000001.1"/>
</dbReference>
<sequence>MENLRGDVQSTKDALAAAQAKVAQYEQAQMSDQEKTAQALSATETQLAETYRELAALRHSLPADLAEFLTATKPEEIDAQAKRLAERIPAQPSTASAPTLPPTLPVPGNGSDPAATGQLTREQFDALTPPQRMAAYREGRTRDIGGR</sequence>
<dbReference type="Proteomes" id="UP000546324">
    <property type="component" value="Unassembled WGS sequence"/>
</dbReference>
<feature type="coiled-coil region" evidence="1">
    <location>
        <begin position="1"/>
        <end position="28"/>
    </location>
</feature>
<evidence type="ECO:0000256" key="2">
    <source>
        <dbReference type="SAM" id="MobiDB-lite"/>
    </source>
</evidence>
<reference evidence="3 4" key="1">
    <citation type="submission" date="2020-08" db="EMBL/GenBank/DDBJ databases">
        <title>Sequencing the genomes of 1000 actinobacteria strains.</title>
        <authorList>
            <person name="Klenk H.-P."/>
        </authorList>
    </citation>
    <scope>NUCLEOTIDE SEQUENCE [LARGE SCALE GENOMIC DNA]</scope>
    <source>
        <strain evidence="3 4">DSM 43675</strain>
    </source>
</reference>